<dbReference type="SUPFAM" id="SSF46785">
    <property type="entry name" value="Winged helix' DNA-binding domain"/>
    <property type="match status" value="1"/>
</dbReference>
<dbReference type="PANTHER" id="PTHR30118">
    <property type="entry name" value="HTH-TYPE TRANSCRIPTIONAL REGULATOR LEUO-RELATED"/>
    <property type="match status" value="1"/>
</dbReference>
<evidence type="ECO:0000256" key="2">
    <source>
        <dbReference type="ARBA" id="ARBA00023015"/>
    </source>
</evidence>
<dbReference type="InterPro" id="IPR036388">
    <property type="entry name" value="WH-like_DNA-bd_sf"/>
</dbReference>
<evidence type="ECO:0000313" key="6">
    <source>
        <dbReference type="EMBL" id="MBM7035148.1"/>
    </source>
</evidence>
<dbReference type="Gene3D" id="1.10.10.10">
    <property type="entry name" value="Winged helix-like DNA-binding domain superfamily/Winged helix DNA-binding domain"/>
    <property type="match status" value="1"/>
</dbReference>
<evidence type="ECO:0000256" key="3">
    <source>
        <dbReference type="ARBA" id="ARBA00023125"/>
    </source>
</evidence>
<reference evidence="6 7" key="1">
    <citation type="submission" date="2021-02" db="EMBL/GenBank/DDBJ databases">
        <authorList>
            <person name="Park J.-S."/>
        </authorList>
    </citation>
    <scope>NUCLEOTIDE SEQUENCE [LARGE SCALE GENOMIC DNA]</scope>
    <source>
        <strain evidence="6 7">188UL20-2</strain>
    </source>
</reference>
<dbReference type="InterPro" id="IPR036390">
    <property type="entry name" value="WH_DNA-bd_sf"/>
</dbReference>
<accession>A0ABS2HC26</accession>
<dbReference type="Pfam" id="PF00126">
    <property type="entry name" value="HTH_1"/>
    <property type="match status" value="1"/>
</dbReference>
<dbReference type="InterPro" id="IPR000847">
    <property type="entry name" value="LysR_HTH_N"/>
</dbReference>
<comment type="caution">
    <text evidence="6">The sequence shown here is derived from an EMBL/GenBank/DDBJ whole genome shotgun (WGS) entry which is preliminary data.</text>
</comment>
<evidence type="ECO:0000256" key="4">
    <source>
        <dbReference type="ARBA" id="ARBA00023163"/>
    </source>
</evidence>
<evidence type="ECO:0000256" key="1">
    <source>
        <dbReference type="ARBA" id="ARBA00009437"/>
    </source>
</evidence>
<keyword evidence="2" id="KW-0805">Transcription regulation</keyword>
<organism evidence="6 7">
    <name type="scientific">Vibrio ulleungensis</name>
    <dbReference type="NCBI Taxonomy" id="2807619"/>
    <lineage>
        <taxon>Bacteria</taxon>
        <taxon>Pseudomonadati</taxon>
        <taxon>Pseudomonadota</taxon>
        <taxon>Gammaproteobacteria</taxon>
        <taxon>Vibrionales</taxon>
        <taxon>Vibrionaceae</taxon>
        <taxon>Vibrio</taxon>
    </lineage>
</organism>
<keyword evidence="7" id="KW-1185">Reference proteome</keyword>
<protein>
    <submittedName>
        <fullName evidence="6">LysR family transcriptional regulator</fullName>
    </submittedName>
</protein>
<dbReference type="PANTHER" id="PTHR30118:SF15">
    <property type="entry name" value="TRANSCRIPTIONAL REGULATORY PROTEIN"/>
    <property type="match status" value="1"/>
</dbReference>
<feature type="domain" description="HTH lysR-type" evidence="5">
    <location>
        <begin position="1"/>
        <end position="59"/>
    </location>
</feature>
<proteinExistence type="inferred from homology"/>
<comment type="similarity">
    <text evidence="1">Belongs to the LysR transcriptional regulatory family.</text>
</comment>
<gene>
    <name evidence="6" type="ORF">JQC93_01910</name>
</gene>
<dbReference type="PROSITE" id="PS50931">
    <property type="entry name" value="HTH_LYSR"/>
    <property type="match status" value="1"/>
</dbReference>
<sequence length="274" mass="31294">MKDYNALQVFLILMQTHSTKRTAQRLGRSQSYVSKVLAQLRESLDDQLFIRSADGLMPTTYAMNIEPKLQEAFDQIGVALSPEVFDPKQVDKVTLHIVDIYLTHIGKKLIQAIRAQTDAIIEIRTWTNVTESLIEQGDVDMGLHILGDKPQSIYQKRLHSGVGVFDGNRSGEYVKYIVNAVNEYRNHFKTIDPSIEATLIIDNHHLMTQLLDSCFTLRYQPTIEDIDGVKLSLDVALIMKSTKRQSPKNLWLMSIIEPLVLDYIKDWNEKDGFS</sequence>
<evidence type="ECO:0000313" key="7">
    <source>
        <dbReference type="Proteomes" id="UP000809621"/>
    </source>
</evidence>
<evidence type="ECO:0000259" key="5">
    <source>
        <dbReference type="PROSITE" id="PS50931"/>
    </source>
</evidence>
<dbReference type="Proteomes" id="UP000809621">
    <property type="component" value="Unassembled WGS sequence"/>
</dbReference>
<dbReference type="RefSeq" id="WP_205156773.1">
    <property type="nucleotide sequence ID" value="NZ_JAFEUM010000001.1"/>
</dbReference>
<keyword evidence="4" id="KW-0804">Transcription</keyword>
<dbReference type="InterPro" id="IPR050389">
    <property type="entry name" value="LysR-type_TF"/>
</dbReference>
<name>A0ABS2HC26_9VIBR</name>
<keyword evidence="3" id="KW-0238">DNA-binding</keyword>
<dbReference type="EMBL" id="JAFEUM010000001">
    <property type="protein sequence ID" value="MBM7035148.1"/>
    <property type="molecule type" value="Genomic_DNA"/>
</dbReference>